<evidence type="ECO:0000313" key="3">
    <source>
        <dbReference type="Proteomes" id="UP000536711"/>
    </source>
</evidence>
<dbReference type="PANTHER" id="PTHR11846">
    <property type="entry name" value="ADENYLOSUCCINATE SYNTHETASE"/>
    <property type="match status" value="1"/>
</dbReference>
<dbReference type="UniPathway" id="UPA00075">
    <property type="reaction ID" value="UER00335"/>
</dbReference>
<dbReference type="EC" id="6.3.4.4" evidence="1"/>
<dbReference type="GO" id="GO:0000287">
    <property type="term" value="F:magnesium ion binding"/>
    <property type="evidence" value="ECO:0007669"/>
    <property type="project" value="UniProtKB-UniRule"/>
</dbReference>
<comment type="subunit">
    <text evidence="1">Homodimer.</text>
</comment>
<accession>A0A8H4JSD3</accession>
<comment type="cofactor">
    <cofactor evidence="1">
        <name>Mg(2+)</name>
        <dbReference type="ChEBI" id="CHEBI:18420"/>
    </cofactor>
    <text evidence="1">Binds 1 Mg(2+) ion per subunit.</text>
</comment>
<keyword evidence="1" id="KW-0963">Cytoplasm</keyword>
<comment type="caution">
    <text evidence="1">Lacks conserved residue(s) required for the propagation of feature annotation.</text>
</comment>
<dbReference type="SUPFAM" id="SSF52540">
    <property type="entry name" value="P-loop containing nucleoside triphosphate hydrolases"/>
    <property type="match status" value="1"/>
</dbReference>
<dbReference type="Proteomes" id="UP000536711">
    <property type="component" value="Unassembled WGS sequence"/>
</dbReference>
<dbReference type="Pfam" id="PF00709">
    <property type="entry name" value="Adenylsucc_synt"/>
    <property type="match status" value="2"/>
</dbReference>
<comment type="catalytic activity">
    <reaction evidence="1">
        <text>IMP + L-aspartate + GTP = N(6)-(1,2-dicarboxyethyl)-AMP + GDP + phosphate + 2 H(+)</text>
        <dbReference type="Rhea" id="RHEA:15753"/>
        <dbReference type="ChEBI" id="CHEBI:15378"/>
        <dbReference type="ChEBI" id="CHEBI:29991"/>
        <dbReference type="ChEBI" id="CHEBI:37565"/>
        <dbReference type="ChEBI" id="CHEBI:43474"/>
        <dbReference type="ChEBI" id="CHEBI:57567"/>
        <dbReference type="ChEBI" id="CHEBI:58053"/>
        <dbReference type="ChEBI" id="CHEBI:58189"/>
        <dbReference type="EC" id="6.3.4.4"/>
    </reaction>
</comment>
<dbReference type="GO" id="GO:0044208">
    <property type="term" value="P:'de novo' AMP biosynthetic process"/>
    <property type="evidence" value="ECO:0007669"/>
    <property type="project" value="UniProtKB-UniRule"/>
</dbReference>
<dbReference type="AlphaFoldDB" id="A0A8H4JSD3"/>
<gene>
    <name evidence="2" type="ORF">FACUT_5668</name>
</gene>
<dbReference type="InterPro" id="IPR001114">
    <property type="entry name" value="Adenylosuccinate_synthetase"/>
</dbReference>
<keyword evidence="1" id="KW-0342">GTP-binding</keyword>
<dbReference type="EMBL" id="JAADJF010000129">
    <property type="protein sequence ID" value="KAF4437450.1"/>
    <property type="molecule type" value="Genomic_DNA"/>
</dbReference>
<dbReference type="HAMAP" id="MF_00011">
    <property type="entry name" value="Adenylosucc_synth"/>
    <property type="match status" value="1"/>
</dbReference>
<comment type="pathway">
    <text evidence="1">Purine metabolism; AMP biosynthesis via de novo pathway; AMP from IMP: step 1/2.</text>
</comment>
<comment type="function">
    <text evidence="1">Plays an important role in the de novo pathway and in the salvage pathway of purine nucleotide biosynthesis. Catalyzes the first commited step in the biosynthesis of AMP from IMP.</text>
</comment>
<protein>
    <recommendedName>
        <fullName evidence="1">Adenylosuccinate synthetase</fullName>
        <shortName evidence="1">AMPSase</shortName>
        <shortName evidence="1">AdSS</shortName>
        <ecNumber evidence="1">6.3.4.4</ecNumber>
    </recommendedName>
    <alternativeName>
        <fullName evidence="1">IMP--aspartate ligase</fullName>
    </alternativeName>
</protein>
<keyword evidence="1" id="KW-0658">Purine biosynthesis</keyword>
<dbReference type="GO" id="GO:0005525">
    <property type="term" value="F:GTP binding"/>
    <property type="evidence" value="ECO:0007669"/>
    <property type="project" value="UniProtKB-UniRule"/>
</dbReference>
<keyword evidence="1" id="KW-0479">Metal-binding</keyword>
<comment type="caution">
    <text evidence="2">The sequence shown here is derived from an EMBL/GenBank/DDBJ whole genome shotgun (WGS) entry which is preliminary data.</text>
</comment>
<comment type="similarity">
    <text evidence="1">Belongs to the adenylosuccinate synthetase family.</text>
</comment>
<reference evidence="2 3" key="1">
    <citation type="submission" date="2020-01" db="EMBL/GenBank/DDBJ databases">
        <title>Identification and distribution of gene clusters putatively required for synthesis of sphingolipid metabolism inhibitors in phylogenetically diverse species of the filamentous fungus Fusarium.</title>
        <authorList>
            <person name="Kim H.-S."/>
            <person name="Busman M."/>
            <person name="Brown D.W."/>
            <person name="Divon H."/>
            <person name="Uhlig S."/>
            <person name="Proctor R.H."/>
        </authorList>
    </citation>
    <scope>NUCLEOTIDE SEQUENCE [LARGE SCALE GENOMIC DNA]</scope>
    <source>
        <strain evidence="2 3">NRRL 13308</strain>
    </source>
</reference>
<proteinExistence type="inferred from homology"/>
<evidence type="ECO:0000313" key="2">
    <source>
        <dbReference type="EMBL" id="KAF4437450.1"/>
    </source>
</evidence>
<comment type="subcellular location">
    <subcellularLocation>
        <location evidence="1">Cytoplasm</location>
    </subcellularLocation>
</comment>
<organism evidence="2 3">
    <name type="scientific">Fusarium acutatum</name>
    <dbReference type="NCBI Taxonomy" id="78861"/>
    <lineage>
        <taxon>Eukaryota</taxon>
        <taxon>Fungi</taxon>
        <taxon>Dikarya</taxon>
        <taxon>Ascomycota</taxon>
        <taxon>Pezizomycotina</taxon>
        <taxon>Sordariomycetes</taxon>
        <taxon>Hypocreomycetidae</taxon>
        <taxon>Hypocreales</taxon>
        <taxon>Nectriaceae</taxon>
        <taxon>Fusarium</taxon>
        <taxon>Fusarium fujikuroi species complex</taxon>
    </lineage>
</organism>
<feature type="binding site" evidence="1">
    <location>
        <position position="77"/>
    </location>
    <ligand>
        <name>IMP</name>
        <dbReference type="ChEBI" id="CHEBI:58053"/>
    </ligand>
</feature>
<keyword evidence="1" id="KW-0436">Ligase</keyword>
<dbReference type="Gene3D" id="3.90.170.10">
    <property type="entry name" value="Adenylosuccinate Synthetase, subunit A, domain 3"/>
    <property type="match status" value="2"/>
</dbReference>
<dbReference type="SMART" id="SM00788">
    <property type="entry name" value="Adenylsucc_synt"/>
    <property type="match status" value="1"/>
</dbReference>
<dbReference type="GO" id="GO:0005737">
    <property type="term" value="C:cytoplasm"/>
    <property type="evidence" value="ECO:0007669"/>
    <property type="project" value="UniProtKB-SubCell"/>
</dbReference>
<feature type="binding site" evidence="1">
    <location>
        <position position="79"/>
    </location>
    <ligand>
        <name>GTP</name>
        <dbReference type="ChEBI" id="CHEBI:37565"/>
    </ligand>
</feature>
<dbReference type="InterPro" id="IPR042111">
    <property type="entry name" value="Adenylosuccinate_synth_dom3"/>
</dbReference>
<feature type="binding site" evidence="1">
    <location>
        <begin position="73"/>
        <end position="79"/>
    </location>
    <ligand>
        <name>substrate</name>
    </ligand>
</feature>
<evidence type="ECO:0000256" key="1">
    <source>
        <dbReference type="HAMAP-Rule" id="MF_03125"/>
    </source>
</evidence>
<sequence length="160" mass="17889">MLDVIYSPYPFIDSSNTTLGSIISGLTLDSMSITETIGVVKACTGRIGQGVFKTENTENIGTKLREIGREWGTPTGRRRRCGWLDPLDVLDTIDTIKVAIAYKVDSTELEHYPADLDMLAQVEVVYHELLGWQKPATRANTFYDQMDRHGPGYETTIKDT</sequence>
<dbReference type="OrthoDB" id="10265645at2759"/>
<dbReference type="GO" id="GO:0004019">
    <property type="term" value="F:adenylosuccinate synthase activity"/>
    <property type="evidence" value="ECO:0007669"/>
    <property type="project" value="UniProtKB-UniRule"/>
</dbReference>
<dbReference type="InterPro" id="IPR027417">
    <property type="entry name" value="P-loop_NTPase"/>
</dbReference>
<keyword evidence="1" id="KW-0547">Nucleotide-binding</keyword>
<keyword evidence="1" id="KW-0460">Magnesium</keyword>
<dbReference type="GO" id="GO:0046040">
    <property type="term" value="P:IMP metabolic process"/>
    <property type="evidence" value="ECO:0007669"/>
    <property type="project" value="TreeGrafter"/>
</dbReference>
<dbReference type="PANTHER" id="PTHR11846:SF0">
    <property type="entry name" value="ADENYLOSUCCINATE SYNTHETASE"/>
    <property type="match status" value="1"/>
</dbReference>
<name>A0A8H4JSD3_9HYPO</name>
<keyword evidence="3" id="KW-1185">Reference proteome</keyword>